<comment type="caution">
    <text evidence="1">The sequence shown here is derived from an EMBL/GenBank/DDBJ whole genome shotgun (WGS) entry which is preliminary data.</text>
</comment>
<sequence>MTIGFSNSTFLDKNGVSAGNDQGGDAIKFTTQDADYRVYIPGKDPNKSTTSINSTGQLVVTLSMDHIIGSELSKDDHATATMTFDPDGTLVENDMAVTFEDSGPLTIPKWLVATVDASVALLGVAGAVETEGDSIYEAAKVIKDIDDFVQTFNNITANIRKFTDDGGRLYFPAVVALEMNRACGSVTA</sequence>
<evidence type="ECO:0000313" key="2">
    <source>
        <dbReference type="Proteomes" id="UP001419910"/>
    </source>
</evidence>
<organism evidence="1 2">
    <name type="scientific">Sphingomonas oligophenolica</name>
    <dbReference type="NCBI Taxonomy" id="301154"/>
    <lineage>
        <taxon>Bacteria</taxon>
        <taxon>Pseudomonadati</taxon>
        <taxon>Pseudomonadota</taxon>
        <taxon>Alphaproteobacteria</taxon>
        <taxon>Sphingomonadales</taxon>
        <taxon>Sphingomonadaceae</taxon>
        <taxon>Sphingomonas</taxon>
    </lineage>
</organism>
<reference evidence="1 2" key="1">
    <citation type="submission" date="2024-05" db="EMBL/GenBank/DDBJ databases">
        <authorList>
            <person name="Liu Q."/>
            <person name="Xin Y.-H."/>
        </authorList>
    </citation>
    <scope>NUCLEOTIDE SEQUENCE [LARGE SCALE GENOMIC DNA]</scope>
    <source>
        <strain evidence="1 2">CGMCC 1.10181</strain>
    </source>
</reference>
<keyword evidence="2" id="KW-1185">Reference proteome</keyword>
<gene>
    <name evidence="1" type="ORF">ABC974_28350</name>
</gene>
<dbReference type="Proteomes" id="UP001419910">
    <property type="component" value="Unassembled WGS sequence"/>
</dbReference>
<accession>A0ABU9YCZ4</accession>
<evidence type="ECO:0000313" key="1">
    <source>
        <dbReference type="EMBL" id="MEN2793561.1"/>
    </source>
</evidence>
<dbReference type="EMBL" id="JBDIME010000054">
    <property type="protein sequence ID" value="MEN2793561.1"/>
    <property type="molecule type" value="Genomic_DNA"/>
</dbReference>
<protein>
    <submittedName>
        <fullName evidence="1">Uncharacterized protein</fullName>
    </submittedName>
</protein>
<proteinExistence type="predicted"/>
<name>A0ABU9YCZ4_9SPHN</name>
<dbReference type="RefSeq" id="WP_343892780.1">
    <property type="nucleotide sequence ID" value="NZ_BAAAEH010000064.1"/>
</dbReference>